<dbReference type="SUPFAM" id="SSF53098">
    <property type="entry name" value="Ribonuclease H-like"/>
    <property type="match status" value="1"/>
</dbReference>
<dbReference type="EMBL" id="JBBPBN010000026">
    <property type="protein sequence ID" value="KAK9008144.1"/>
    <property type="molecule type" value="Genomic_DNA"/>
</dbReference>
<gene>
    <name evidence="3" type="ORF">V6N11_075046</name>
</gene>
<comment type="caution">
    <text evidence="3">The sequence shown here is derived from an EMBL/GenBank/DDBJ whole genome shotgun (WGS) entry which is preliminary data.</text>
</comment>
<evidence type="ECO:0000256" key="1">
    <source>
        <dbReference type="SAM" id="MobiDB-lite"/>
    </source>
</evidence>
<dbReference type="Proteomes" id="UP001396334">
    <property type="component" value="Unassembled WGS sequence"/>
</dbReference>
<feature type="compositionally biased region" description="Basic and acidic residues" evidence="1">
    <location>
        <begin position="165"/>
        <end position="178"/>
    </location>
</feature>
<dbReference type="InterPro" id="IPR002156">
    <property type="entry name" value="RNaseH_domain"/>
</dbReference>
<reference evidence="3 4" key="1">
    <citation type="journal article" date="2024" name="G3 (Bethesda)">
        <title>Genome assembly of Hibiscus sabdariffa L. provides insights into metabolisms of medicinal natural products.</title>
        <authorList>
            <person name="Kim T."/>
        </authorList>
    </citation>
    <scope>NUCLEOTIDE SEQUENCE [LARGE SCALE GENOMIC DNA]</scope>
    <source>
        <strain evidence="3">TK-2024</strain>
        <tissue evidence="3">Old leaves</tissue>
    </source>
</reference>
<proteinExistence type="predicted"/>
<dbReference type="InterPro" id="IPR012337">
    <property type="entry name" value="RNaseH-like_sf"/>
</dbReference>
<evidence type="ECO:0000313" key="3">
    <source>
        <dbReference type="EMBL" id="KAK9008144.1"/>
    </source>
</evidence>
<keyword evidence="4" id="KW-1185">Reference proteome</keyword>
<dbReference type="InterPro" id="IPR036397">
    <property type="entry name" value="RNaseH_sf"/>
</dbReference>
<feature type="compositionally biased region" description="Basic residues" evidence="1">
    <location>
        <begin position="240"/>
        <end position="254"/>
    </location>
</feature>
<dbReference type="Pfam" id="PF13456">
    <property type="entry name" value="RVT_3"/>
    <property type="match status" value="1"/>
</dbReference>
<feature type="domain" description="RNase H type-1" evidence="2">
    <location>
        <begin position="409"/>
        <end position="547"/>
    </location>
</feature>
<dbReference type="PANTHER" id="PTHR46387:SF2">
    <property type="entry name" value="RIBONUCLEASE HI"/>
    <property type="match status" value="1"/>
</dbReference>
<feature type="region of interest" description="Disordered" evidence="1">
    <location>
        <begin position="240"/>
        <end position="261"/>
    </location>
</feature>
<protein>
    <recommendedName>
        <fullName evidence="2">RNase H type-1 domain-containing protein</fullName>
    </recommendedName>
</protein>
<dbReference type="CDD" id="cd09279">
    <property type="entry name" value="RNase_HI_like"/>
    <property type="match status" value="1"/>
</dbReference>
<evidence type="ECO:0000313" key="4">
    <source>
        <dbReference type="Proteomes" id="UP001396334"/>
    </source>
</evidence>
<organism evidence="3 4">
    <name type="scientific">Hibiscus sabdariffa</name>
    <name type="common">roselle</name>
    <dbReference type="NCBI Taxonomy" id="183260"/>
    <lineage>
        <taxon>Eukaryota</taxon>
        <taxon>Viridiplantae</taxon>
        <taxon>Streptophyta</taxon>
        <taxon>Embryophyta</taxon>
        <taxon>Tracheophyta</taxon>
        <taxon>Spermatophyta</taxon>
        <taxon>Magnoliopsida</taxon>
        <taxon>eudicotyledons</taxon>
        <taxon>Gunneridae</taxon>
        <taxon>Pentapetalae</taxon>
        <taxon>rosids</taxon>
        <taxon>malvids</taxon>
        <taxon>Malvales</taxon>
        <taxon>Malvaceae</taxon>
        <taxon>Malvoideae</taxon>
        <taxon>Hibiscus</taxon>
    </lineage>
</organism>
<dbReference type="PANTHER" id="PTHR46387">
    <property type="entry name" value="POLYNUCLEOTIDYL TRANSFERASE, RIBONUCLEASE H-LIKE SUPERFAMILY PROTEIN"/>
    <property type="match status" value="1"/>
</dbReference>
<dbReference type="Gene3D" id="3.30.420.10">
    <property type="entry name" value="Ribonuclease H-like superfamily/Ribonuclease H"/>
    <property type="match status" value="1"/>
</dbReference>
<name>A0ABR2R5C7_9ROSI</name>
<sequence>MCSLVICFKPVNTSSLPSLSQIVLHFFLFVMDIKVIFSEIRYFTLPKSYVRPKFERSCLFEASECDNAPIMRFCCLNCLEMWSIDLAKGDLKHFRAVDFRELGFINKNILVLVLLEMKDDLEALITEPIASEFGTIKDKSCEAAMRGGDASASTHLSLTLSDSVTLERETEYQQEKAPSRSPRSSRAPAAALVMKFRHRGEVLLSDELLVSRACLCFQNAVVKTVDLEFLLTRFSTRRHSSRSSNSSRKRASRTKKVDPEQPVMENEKDAFFVVRKGDVVGVFKSFAECQAQIGSSICDPPVSVYKGSSLAKETEKYMSSRGLTNALYTIKAADVKEDLFRALIPCTFQEPASSKCETSHNDETKKRPHDMLQSEYGVLGSLGLPAVADPMRKHVKLEPHAEVQTASSGYLSCILEFDGASKGNPGPAGAAAVLKTDTGTVICKLREGLGVATNNAAEYRAVILGLKHALRKGYKNICVRGDSMIVCMQLQGLWKVKHEHMSELHAQAMELKNKFLSFQINHVLRVHLNSGKDLNGEADAEANLAVKLAGLSFSGANYITFKPQKTIWSLAFKLSSARNNGNAIFVFVCGRDMLNGVSNSKWHTFLALFNTIGMGGE</sequence>
<dbReference type="InterPro" id="IPR037056">
    <property type="entry name" value="RNase_H1_N_sf"/>
</dbReference>
<dbReference type="Gene3D" id="3.40.970.10">
    <property type="entry name" value="Ribonuclease H1, N-terminal domain"/>
    <property type="match status" value="1"/>
</dbReference>
<evidence type="ECO:0000259" key="2">
    <source>
        <dbReference type="PROSITE" id="PS50879"/>
    </source>
</evidence>
<dbReference type="PROSITE" id="PS50879">
    <property type="entry name" value="RNASE_H_1"/>
    <property type="match status" value="1"/>
</dbReference>
<feature type="region of interest" description="Disordered" evidence="1">
    <location>
        <begin position="165"/>
        <end position="186"/>
    </location>
</feature>
<accession>A0ABR2R5C7</accession>